<organism evidence="2 3">
    <name type="scientific">Necator americanus</name>
    <name type="common">Human hookworm</name>
    <dbReference type="NCBI Taxonomy" id="51031"/>
    <lineage>
        <taxon>Eukaryota</taxon>
        <taxon>Metazoa</taxon>
        <taxon>Ecdysozoa</taxon>
        <taxon>Nematoda</taxon>
        <taxon>Chromadorea</taxon>
        <taxon>Rhabditida</taxon>
        <taxon>Rhabditina</taxon>
        <taxon>Rhabditomorpha</taxon>
        <taxon>Strongyloidea</taxon>
        <taxon>Ancylostomatidae</taxon>
        <taxon>Bunostominae</taxon>
        <taxon>Necator</taxon>
    </lineage>
</organism>
<sequence>MGTSRATRPGRAESTTGRVPGKIHATPIPTRIAVKIFSIAEGSTTLRKICALLAPSVRATSMHRGGVLFTPDIAPMMMTGRVPTRIRMALGHSPMPNQRTPRSRWWGIRRRLAVPGGYRLTKTRAASARRALSLSPGLRRLVPAPPRRRADS</sequence>
<proteinExistence type="predicted"/>
<name>W2STR6_NECAM</name>
<gene>
    <name evidence="2" type="ORF">NECAME_18502</name>
</gene>
<keyword evidence="3" id="KW-1185">Reference proteome</keyword>
<evidence type="ECO:0000313" key="3">
    <source>
        <dbReference type="Proteomes" id="UP000053676"/>
    </source>
</evidence>
<dbReference type="KEGG" id="nai:NECAME_18502"/>
<reference evidence="3" key="1">
    <citation type="journal article" date="2014" name="Nat. Genet.">
        <title>Genome of the human hookworm Necator americanus.</title>
        <authorList>
            <person name="Tang Y.T."/>
            <person name="Gao X."/>
            <person name="Rosa B.A."/>
            <person name="Abubucker S."/>
            <person name="Hallsworth-Pepin K."/>
            <person name="Martin J."/>
            <person name="Tyagi R."/>
            <person name="Heizer E."/>
            <person name="Zhang X."/>
            <person name="Bhonagiri-Palsikar V."/>
            <person name="Minx P."/>
            <person name="Warren W.C."/>
            <person name="Wang Q."/>
            <person name="Zhan B."/>
            <person name="Hotez P.J."/>
            <person name="Sternberg P.W."/>
            <person name="Dougall A."/>
            <person name="Gaze S.T."/>
            <person name="Mulvenna J."/>
            <person name="Sotillo J."/>
            <person name="Ranganathan S."/>
            <person name="Rabelo E.M."/>
            <person name="Wilson R.K."/>
            <person name="Felgner P.L."/>
            <person name="Bethony J."/>
            <person name="Hawdon J.M."/>
            <person name="Gasser R.B."/>
            <person name="Loukas A."/>
            <person name="Mitreva M."/>
        </authorList>
    </citation>
    <scope>NUCLEOTIDE SEQUENCE [LARGE SCALE GENOMIC DNA]</scope>
</reference>
<protein>
    <submittedName>
        <fullName evidence="2">Uncharacterized protein</fullName>
    </submittedName>
</protein>
<dbReference type="EMBL" id="KI661788">
    <property type="protein sequence ID" value="ETN73144.1"/>
    <property type="molecule type" value="Genomic_DNA"/>
</dbReference>
<accession>W2STR6</accession>
<dbReference type="AlphaFoldDB" id="W2STR6"/>
<feature type="region of interest" description="Disordered" evidence="1">
    <location>
        <begin position="1"/>
        <end position="24"/>
    </location>
</feature>
<evidence type="ECO:0000313" key="2">
    <source>
        <dbReference type="EMBL" id="ETN73144.1"/>
    </source>
</evidence>
<dbReference type="Proteomes" id="UP000053676">
    <property type="component" value="Unassembled WGS sequence"/>
</dbReference>
<evidence type="ECO:0000256" key="1">
    <source>
        <dbReference type="SAM" id="MobiDB-lite"/>
    </source>
</evidence>